<evidence type="ECO:0000313" key="3">
    <source>
        <dbReference type="EMBL" id="CAR30456.1"/>
    </source>
</evidence>
<accession>C5E345</accession>
<feature type="compositionally biased region" description="Basic and acidic residues" evidence="1">
    <location>
        <begin position="13"/>
        <end position="22"/>
    </location>
</feature>
<dbReference type="HOGENOM" id="CLU_241900_0_0_1"/>
<feature type="compositionally biased region" description="Basic and acidic residues" evidence="1">
    <location>
        <begin position="1232"/>
        <end position="1241"/>
    </location>
</feature>
<feature type="compositionally biased region" description="Polar residues" evidence="1">
    <location>
        <begin position="1420"/>
        <end position="1432"/>
    </location>
</feature>
<feature type="domain" description="Telomere-associated protein Rif1 N-terminal" evidence="2">
    <location>
        <begin position="239"/>
        <end position="603"/>
    </location>
</feature>
<protein>
    <submittedName>
        <fullName evidence="3">KLTH0H10296p</fullName>
    </submittedName>
</protein>
<name>C5E345_LACTC</name>
<feature type="compositionally biased region" description="Polar residues" evidence="1">
    <location>
        <begin position="23"/>
        <end position="34"/>
    </location>
</feature>
<feature type="compositionally biased region" description="Basic and acidic residues" evidence="1">
    <location>
        <begin position="1323"/>
        <end position="1337"/>
    </location>
</feature>
<evidence type="ECO:0000256" key="1">
    <source>
        <dbReference type="SAM" id="MobiDB-lite"/>
    </source>
</evidence>
<sequence>MTANSSPTKKRGKALDVLEKHISQQNKKPKNNQYGALLSMFQTITDSIKLPAPVSQPRPRMISSSPPRRVEQPFGSRQHPTSKSPEPPSQRSSPKKSVAFSDQIDSSPPPASLHSSPHRSSQAVPSKPILKFTLPLARTPSPRRKNNQPGFNDKLTIDQRENDSSEDPMSLSYWVSGEVHGLGDIKSISEFKDVLTGGLYFLSSDIPEAKKRYFEIYATFNNIMPIFTSPNYSEVKDKKVQILAQNMNVILATCIPHLISIQAELLSSLKKDPFTSRIYVQIVRFFNALFSNFKLVKICENNQSFQTALHKVVESFTEAIQHPNSNKVMVTAQLALLRDEQCGIKRLTPLKVQSFVKSLANMKKISSSNLTCEKLLLLKIFLAKYPEVMFETIDIWLQAEVLSRLLIEEEFYSLKIANNCVSILLDLLKRCLTDRDNHQVLEVLKQTTTKELFSVNCEGNKTLAHLQTKEDNLETLLRKRVIYLIEEKDEPKLAMDLWLAMVGLLFNSAGEVSSLCSDRGKLWLDLNLRYQNNSNPKAKKLALRSWRIVTYMICSKRLADIGESQKLVAVLLDPFSYLSKDYYKDPDYESLIYVLNGLLYSTLCNHHKDQFTYNLEFILSPFINEILMGQKSLKIRKVALEVLLRVVNQSPGGPTPKKEFNALKVVTSSGVEAADFIPFSSPLLSRNWHALMSIVQKCKQTSPPETYDLSFTLLLAVIERIPQRAIDGTTRDNCSATLLPGTEDSEQKPRSRMTDALASLMRTFKDLMCEPSPIINKLCMEIATAIKNGEIDCTDMLKTVLKETSNSISYLEVYSFFLRLKDTRIDDFIYNSISSKILSPKISAHAFEAFIDIVNSYSSTEIIQAFLDTSEKGSFDLWKASKLDTSRWDFGCTVRYFTMRFQREDLKVDDEFVSQFSSALTQHSRLAEELRKSLGVDRYAKSVVKFLKQEKRTDSYGLDSQWKLSMISCFSMDDYLEMLKFAADLREDVQLLLINGAQNNDESLHLSLRFIQLLISSEKQIVDDIKNGCDRALYELLEKCYQKKLLCLLNQCVLFIIENDAYYLVEKFWATCGPDFLNLLENSTLATIMNQVASKNEVVINIFNFVFEQKPTDYVLGLMENVLAQDQLPTLNCCREKIINFLVREGIRSNEGGRKKVLAIFERASEVLIFQHKRLLAEFMRSLISKLPAEKGEFVYDLLSFICKDERFKLKGYDNLLVKINHGLPLASDTFQSEKKRETQRYKFHSAPQTPPNKTSSVSEAAAYSLNQLPQKVVEMRETSPSDATFPSCRELSSNLNQQRKLKESAAASETKTLHALGTVLNDQKHMDTSDEDQSCREKKRIPGPNNGDKALRSITPPEETVCSSKDDGLTPRNNEKGGQDPTHKLTEISQKKQIIVSEVAQSKLQASRGAEALSEKSTTKGQIKQNVKSQGVSLNDEVETVAVPSPPKKHESSTTDAAAQIACSKLHENAQKTHHGDEVHEKRSCFEETQPKAASASALHNENSQISDGEKRTSVDSKVGSLVIEQSLMNETLMNREGFSRGTDLSNAIGIKSTFSNVESLAKIPIFNSRKLISKNKQPVTCENKSNEGVTANKSSKELPGKLEDFETIKRKNLHGSVYSACEDKKLKVILQIMKEFGVNEFSQLSDVQKQFVKQEMIKFLSKSNAS</sequence>
<dbReference type="InterPro" id="IPR022031">
    <property type="entry name" value="Rif1_N"/>
</dbReference>
<dbReference type="Pfam" id="PF12231">
    <property type="entry name" value="Rif1_N"/>
    <property type="match status" value="1"/>
</dbReference>
<feature type="region of interest" description="Disordered" evidence="1">
    <location>
        <begin position="1488"/>
        <end position="1515"/>
    </location>
</feature>
<proteinExistence type="predicted"/>
<dbReference type="EMBL" id="CU928180">
    <property type="protein sequence ID" value="CAR30456.1"/>
    <property type="molecule type" value="Genomic_DNA"/>
</dbReference>
<feature type="region of interest" description="Disordered" evidence="1">
    <location>
        <begin position="49"/>
        <end position="169"/>
    </location>
</feature>
<feature type="compositionally biased region" description="Polar residues" evidence="1">
    <location>
        <begin position="78"/>
        <end position="92"/>
    </location>
</feature>
<feature type="region of interest" description="Disordered" evidence="1">
    <location>
        <begin position="1409"/>
        <end position="1432"/>
    </location>
</feature>
<feature type="region of interest" description="Disordered" evidence="1">
    <location>
        <begin position="1"/>
        <end position="34"/>
    </location>
</feature>
<dbReference type="eggNOG" id="ENOG502QPT7">
    <property type="taxonomic scope" value="Eukaryota"/>
</dbReference>
<feature type="region of interest" description="Disordered" evidence="1">
    <location>
        <begin position="1231"/>
        <end position="1256"/>
    </location>
</feature>
<feature type="compositionally biased region" description="Basic and acidic residues" evidence="1">
    <location>
        <begin position="1365"/>
        <end position="1388"/>
    </location>
</feature>
<dbReference type="Proteomes" id="UP000002036">
    <property type="component" value="Chromosome H"/>
</dbReference>
<dbReference type="KEGG" id="lth:KLTH0H10296g"/>
<keyword evidence="4" id="KW-1185">Reference proteome</keyword>
<reference evidence="3 4" key="1">
    <citation type="journal article" date="2009" name="Genome Res.">
        <title>Comparative genomics of protoploid Saccharomycetaceae.</title>
        <authorList>
            <consortium name="The Genolevures Consortium"/>
            <person name="Souciet J.-L."/>
            <person name="Dujon B."/>
            <person name="Gaillardin C."/>
            <person name="Johnston M."/>
            <person name="Baret P.V."/>
            <person name="Cliften P."/>
            <person name="Sherman D.J."/>
            <person name="Weissenbach J."/>
            <person name="Westhof E."/>
            <person name="Wincker P."/>
            <person name="Jubin C."/>
            <person name="Poulain J."/>
            <person name="Barbe V."/>
            <person name="Segurens B."/>
            <person name="Artiguenave F."/>
            <person name="Anthouard V."/>
            <person name="Vacherie B."/>
            <person name="Val M.-E."/>
            <person name="Fulton R.S."/>
            <person name="Minx P."/>
            <person name="Wilson R."/>
            <person name="Durrens P."/>
            <person name="Jean G."/>
            <person name="Marck C."/>
            <person name="Martin T."/>
            <person name="Nikolski M."/>
            <person name="Rolland T."/>
            <person name="Seret M.-L."/>
            <person name="Casaregola S."/>
            <person name="Despons L."/>
            <person name="Fairhead C."/>
            <person name="Fischer G."/>
            <person name="Lafontaine I."/>
            <person name="Leh V."/>
            <person name="Lemaire M."/>
            <person name="de Montigny J."/>
            <person name="Neuveglise C."/>
            <person name="Thierry A."/>
            <person name="Blanc-Lenfle I."/>
            <person name="Bleykasten C."/>
            <person name="Diffels J."/>
            <person name="Fritsch E."/>
            <person name="Frangeul L."/>
            <person name="Goeffon A."/>
            <person name="Jauniaux N."/>
            <person name="Kachouri-Lafond R."/>
            <person name="Payen C."/>
            <person name="Potier S."/>
            <person name="Pribylova L."/>
            <person name="Ozanne C."/>
            <person name="Richard G.-F."/>
            <person name="Sacerdot C."/>
            <person name="Straub M.-L."/>
            <person name="Talla E."/>
        </authorList>
    </citation>
    <scope>NUCLEOTIDE SEQUENCE [LARGE SCALE GENOMIC DNA]</scope>
    <source>
        <strain evidence="4">ATCC 56472 / CBS 6340 / NRRL Y-8284</strain>
    </source>
</reference>
<evidence type="ECO:0000313" key="4">
    <source>
        <dbReference type="Proteomes" id="UP000002036"/>
    </source>
</evidence>
<evidence type="ECO:0000259" key="2">
    <source>
        <dbReference type="Pfam" id="PF12231"/>
    </source>
</evidence>
<dbReference type="InParanoid" id="C5E345"/>
<feature type="region of interest" description="Disordered" evidence="1">
    <location>
        <begin position="1318"/>
        <end position="1388"/>
    </location>
</feature>
<organism evidence="3 4">
    <name type="scientific">Lachancea thermotolerans (strain ATCC 56472 / CBS 6340 / NRRL Y-8284)</name>
    <name type="common">Yeast</name>
    <name type="synonym">Kluyveromyces thermotolerans</name>
    <dbReference type="NCBI Taxonomy" id="559295"/>
    <lineage>
        <taxon>Eukaryota</taxon>
        <taxon>Fungi</taxon>
        <taxon>Dikarya</taxon>
        <taxon>Ascomycota</taxon>
        <taxon>Saccharomycotina</taxon>
        <taxon>Saccharomycetes</taxon>
        <taxon>Saccharomycetales</taxon>
        <taxon>Saccharomycetaceae</taxon>
        <taxon>Lachancea</taxon>
    </lineage>
</organism>
<dbReference type="FunCoup" id="C5E345">
    <property type="interactions" value="117"/>
</dbReference>
<dbReference type="STRING" id="559295.C5E345"/>
<feature type="compositionally biased region" description="Polar residues" evidence="1">
    <location>
        <begin position="1499"/>
        <end position="1508"/>
    </location>
</feature>
<dbReference type="OMA" id="MKLEYYT"/>
<gene>
    <name evidence="3" type="ordered locus">KLTH0H10296g</name>
</gene>
<feature type="compositionally biased region" description="Low complexity" evidence="1">
    <location>
        <begin position="112"/>
        <end position="121"/>
    </location>
</feature>
<feature type="compositionally biased region" description="Low complexity" evidence="1">
    <location>
        <begin position="55"/>
        <end position="67"/>
    </location>
</feature>
<dbReference type="RefSeq" id="XP_002556318.1">
    <property type="nucleotide sequence ID" value="XM_002556272.1"/>
</dbReference>
<dbReference type="GeneID" id="8294649"/>
<dbReference type="OrthoDB" id="4070686at2759"/>